<keyword evidence="4" id="KW-1185">Reference proteome</keyword>
<proteinExistence type="predicted"/>
<dbReference type="PANTHER" id="PTHR35176:SF6">
    <property type="entry name" value="HEME OXYGENASE HI_0854-RELATED"/>
    <property type="match status" value="1"/>
</dbReference>
<evidence type="ECO:0000256" key="1">
    <source>
        <dbReference type="ARBA" id="ARBA00023002"/>
    </source>
</evidence>
<dbReference type="Pfam" id="PF12900">
    <property type="entry name" value="Pyridox_ox_2"/>
    <property type="match status" value="1"/>
</dbReference>
<accession>A0ABW2TRL6</accession>
<dbReference type="Gene3D" id="2.30.110.10">
    <property type="entry name" value="Electron Transport, Fmn-binding Protein, Chain A"/>
    <property type="match status" value="1"/>
</dbReference>
<evidence type="ECO:0000313" key="4">
    <source>
        <dbReference type="Proteomes" id="UP001596512"/>
    </source>
</evidence>
<comment type="caution">
    <text evidence="3">The sequence shown here is derived from an EMBL/GenBank/DDBJ whole genome shotgun (WGS) entry which is preliminary data.</text>
</comment>
<dbReference type="EMBL" id="JBHTEY010000004">
    <property type="protein sequence ID" value="MFC7616452.1"/>
    <property type="molecule type" value="Genomic_DNA"/>
</dbReference>
<dbReference type="InterPro" id="IPR012349">
    <property type="entry name" value="Split_barrel_FMN-bd"/>
</dbReference>
<feature type="compositionally biased region" description="Low complexity" evidence="2">
    <location>
        <begin position="160"/>
        <end position="181"/>
    </location>
</feature>
<reference evidence="4" key="1">
    <citation type="journal article" date="2019" name="Int. J. Syst. Evol. Microbiol.">
        <title>The Global Catalogue of Microorganisms (GCM) 10K type strain sequencing project: providing services to taxonomists for standard genome sequencing and annotation.</title>
        <authorList>
            <consortium name="The Broad Institute Genomics Platform"/>
            <consortium name="The Broad Institute Genome Sequencing Center for Infectious Disease"/>
            <person name="Wu L."/>
            <person name="Ma J."/>
        </authorList>
    </citation>
    <scope>NUCLEOTIDE SEQUENCE [LARGE SCALE GENOMIC DNA]</scope>
    <source>
        <strain evidence="4">JCM 17695</strain>
    </source>
</reference>
<keyword evidence="1" id="KW-0560">Oxidoreductase</keyword>
<dbReference type="PANTHER" id="PTHR35176">
    <property type="entry name" value="HEME OXYGENASE HI_0854-RELATED"/>
    <property type="match status" value="1"/>
</dbReference>
<protein>
    <submittedName>
        <fullName evidence="3">Pyridoxamine 5'-phosphate oxidase family protein</fullName>
    </submittedName>
</protein>
<organism evidence="3 4">
    <name type="scientific">Actinokineospora soli</name>
    <dbReference type="NCBI Taxonomy" id="1048753"/>
    <lineage>
        <taxon>Bacteria</taxon>
        <taxon>Bacillati</taxon>
        <taxon>Actinomycetota</taxon>
        <taxon>Actinomycetes</taxon>
        <taxon>Pseudonocardiales</taxon>
        <taxon>Pseudonocardiaceae</taxon>
        <taxon>Actinokineospora</taxon>
    </lineage>
</organism>
<gene>
    <name evidence="3" type="ORF">ACFQV2_26290</name>
</gene>
<dbReference type="InterPro" id="IPR024747">
    <property type="entry name" value="Pyridox_Oxase-rel"/>
</dbReference>
<feature type="region of interest" description="Disordered" evidence="2">
    <location>
        <begin position="159"/>
        <end position="190"/>
    </location>
</feature>
<sequence>MDLTDDQVAGLSQGDVRLLGSPTAQRLLNDPSLVARLAYTGKDGTPRLIPVNFVWNGEEVVIAAFAGTYKIRALQARPEVAVTIDTADGPPQVLMLRGRVTMTEVDGVLPEYATTQRAGLGEEVGGTYLAAIDKPGLRMVRIALRPTWVGVLDFQRRFPVRTPSPSSPRSAASRRCPCSRPTSRRGRRSP</sequence>
<dbReference type="SUPFAM" id="SSF50475">
    <property type="entry name" value="FMN-binding split barrel"/>
    <property type="match status" value="1"/>
</dbReference>
<dbReference type="InterPro" id="IPR052019">
    <property type="entry name" value="F420H2_bilvrd_red/Heme_oxyg"/>
</dbReference>
<dbReference type="Proteomes" id="UP001596512">
    <property type="component" value="Unassembled WGS sequence"/>
</dbReference>
<evidence type="ECO:0000313" key="3">
    <source>
        <dbReference type="EMBL" id="MFC7616452.1"/>
    </source>
</evidence>
<evidence type="ECO:0000256" key="2">
    <source>
        <dbReference type="SAM" id="MobiDB-lite"/>
    </source>
</evidence>
<name>A0ABW2TRL6_9PSEU</name>